<evidence type="ECO:0000313" key="2">
    <source>
        <dbReference type="EMBL" id="QHR84781.1"/>
    </source>
</evidence>
<keyword evidence="1" id="KW-0732">Signal</keyword>
<sequence>MKALIALSVILIVVVIGMTEAIDNCARSCSSRCYHRNCKAYASVYRNETCYCCCIDCRSDSFFSIGHVNEMTPREDFNEQLMLEIKDHQN</sequence>
<dbReference type="AlphaFoldDB" id="A0A6B9XPL6"/>
<accession>A0A6B9XPL6</accession>
<organism evidence="2">
    <name type="scientific">Perna canaliculus</name>
    <name type="common">Green-lipped mussel</name>
    <dbReference type="NCBI Taxonomy" id="38949"/>
    <lineage>
        <taxon>Eukaryota</taxon>
        <taxon>Metazoa</taxon>
        <taxon>Spiralia</taxon>
        <taxon>Lophotrochozoa</taxon>
        <taxon>Mollusca</taxon>
        <taxon>Bivalvia</taxon>
        <taxon>Autobranchia</taxon>
        <taxon>Pteriomorphia</taxon>
        <taxon>Mytilida</taxon>
        <taxon>Mytiloidea</taxon>
        <taxon>Mytilidae</taxon>
        <taxon>Mytilinae</taxon>
        <taxon>Perna</taxon>
    </lineage>
</organism>
<feature type="chain" id="PRO_5025487925" evidence="1">
    <location>
        <begin position="22"/>
        <end position="90"/>
    </location>
</feature>
<dbReference type="InterPro" id="IPR019631">
    <property type="entry name" value="Myticin_preproprotein"/>
</dbReference>
<evidence type="ECO:0000256" key="1">
    <source>
        <dbReference type="SAM" id="SignalP"/>
    </source>
</evidence>
<feature type="signal peptide" evidence="1">
    <location>
        <begin position="1"/>
        <end position="21"/>
    </location>
</feature>
<proteinExistence type="evidence at transcript level"/>
<name>A0A6B9XPL6_PERCI</name>
<dbReference type="EMBL" id="MN883580">
    <property type="protein sequence ID" value="QHR84781.1"/>
    <property type="molecule type" value="mRNA"/>
</dbReference>
<protein>
    <submittedName>
        <fullName evidence="2">Mytilin 2</fullName>
    </submittedName>
</protein>
<dbReference type="Pfam" id="PF10690">
    <property type="entry name" value="Myticin-prepro"/>
    <property type="match status" value="1"/>
</dbReference>
<reference evidence="2" key="1">
    <citation type="journal article" date="2020" name="Antibiotics">
        <title>Molecular Diversity of Mytilin-Like Defense Peptides in Mytilidae (Mollusca, Bivalvia).</title>
        <authorList>
            <person name="Greco S."/>
            <person name="Gerdol M."/>
            <person name="Edomi P."/>
            <person name="Pallavicini A."/>
        </authorList>
    </citation>
    <scope>NUCLEOTIDE SEQUENCE</scope>
    <source>
        <strain evidence="2">Pcan_2</strain>
    </source>
</reference>